<keyword evidence="5 11" id="KW-0663">Pyridoxal phosphate</keyword>
<dbReference type="InterPro" id="IPR022643">
    <property type="entry name" value="De-COase2_C"/>
</dbReference>
<dbReference type="SUPFAM" id="SSF50621">
    <property type="entry name" value="Alanine racemase C-terminal domain-like"/>
    <property type="match status" value="1"/>
</dbReference>
<keyword evidence="11" id="KW-0620">Polyamine biosynthesis</keyword>
<proteinExistence type="inferred from homology"/>
<dbReference type="RefSeq" id="WP_007636308.1">
    <property type="nucleotide sequence ID" value="NC_020514.1"/>
</dbReference>
<dbReference type="Proteomes" id="UP000011864">
    <property type="component" value="Chromosome"/>
</dbReference>
<evidence type="ECO:0000256" key="11">
    <source>
        <dbReference type="PIRNR" id="PIRNR038941"/>
    </source>
</evidence>
<comment type="cofactor">
    <cofactor evidence="1 11">
        <name>pyridoxal 5'-phosphate</name>
        <dbReference type="ChEBI" id="CHEBI:597326"/>
    </cofactor>
</comment>
<dbReference type="GO" id="GO:0008295">
    <property type="term" value="P:spermidine biosynthetic process"/>
    <property type="evidence" value="ECO:0007669"/>
    <property type="project" value="UniProtKB-KW"/>
</dbReference>
<comment type="function">
    <text evidence="11">Catalyzes the decarboxylation of carboxynorspermidine and carboxyspermidine.</text>
</comment>
<dbReference type="PANTHER" id="PTHR43727:SF1">
    <property type="entry name" value="CARBOXYNORSPERMIDINE_CARBOXYSPERMIDINE DECARBOXYLASE"/>
    <property type="match status" value="1"/>
</dbReference>
<keyword evidence="4 11" id="KW-0210">Decarboxylase</keyword>
<dbReference type="InterPro" id="IPR009006">
    <property type="entry name" value="Ala_racemase/Decarboxylase_C"/>
</dbReference>
<keyword evidence="11" id="KW-0963">Cytoplasm</keyword>
<dbReference type="STRING" id="1129794.C427_0696"/>
<comment type="subcellular location">
    <subcellularLocation>
        <location evidence="11">Cytoplasm</location>
    </subcellularLocation>
</comment>
<dbReference type="NCBIfam" id="TIGR01047">
    <property type="entry name" value="nspC"/>
    <property type="match status" value="1"/>
</dbReference>
<accession>K7A2T8</accession>
<dbReference type="KEGG" id="gps:C427_0696"/>
<evidence type="ECO:0000256" key="4">
    <source>
        <dbReference type="ARBA" id="ARBA00022793"/>
    </source>
</evidence>
<feature type="domain" description="Orn/DAP/Arg decarboxylase 2 C-terminal" evidence="13">
    <location>
        <begin position="99"/>
        <end position="335"/>
    </location>
</feature>
<dbReference type="EMBL" id="CP003837">
    <property type="protein sequence ID" value="AGH42806.1"/>
    <property type="molecule type" value="Genomic_DNA"/>
</dbReference>
<feature type="binding site" evidence="12">
    <location>
        <position position="279"/>
    </location>
    <ligand>
        <name>substrate</name>
    </ligand>
</feature>
<dbReference type="Gene3D" id="3.20.20.10">
    <property type="entry name" value="Alanine racemase"/>
    <property type="match status" value="1"/>
</dbReference>
<dbReference type="InterPro" id="IPR005730">
    <property type="entry name" value="Nsp_de-COase"/>
</dbReference>
<evidence type="ECO:0000256" key="6">
    <source>
        <dbReference type="ARBA" id="ARBA00023066"/>
    </source>
</evidence>
<dbReference type="CDD" id="cd06829">
    <property type="entry name" value="PLPDE_III_CANSDC"/>
    <property type="match status" value="1"/>
</dbReference>
<sequence>MTHPILNPNIPSPCYVCEEAKLEANLKLMQKVQQASGVEIILALKGFSMWSTFGLVKQYLQGSTASAVWEARLGKEEIGKQVHAYSPAFKPVDIDELVNLADHISFNSLGQWQRFKQQIVSAGVSAGLRVNPEHQEAETELYDPSAPGSRLGIKAKDLQCADLTDIDGFHIHNLCESDSFATERTIQAVEHKFGQWLPQLKWINFGGGHLMTREGYDVAHLIATLKAFKARHPHLTVILEPGSAVAWQTGTLVAEVVDIVENQDKIAILDISATAHMPDVLEMPYRPDVRGAGKAGEKAYTYRFGGNSCLAGDAIDLYSFDHELQIGERVIFEDMMHYTMVKTTFFNGVEHPSIGIIRKDGSFEVVRKFEYEDFKNKLS</sequence>
<comment type="similarity">
    <text evidence="8 11">Belongs to the Orn/Lys/Arg decarboxylase class-II family. NspC subfamily.</text>
</comment>
<dbReference type="SUPFAM" id="SSF51419">
    <property type="entry name" value="PLP-binding barrel"/>
    <property type="match status" value="1"/>
</dbReference>
<evidence type="ECO:0000256" key="2">
    <source>
        <dbReference type="ARBA" id="ARBA00012259"/>
    </source>
</evidence>
<evidence type="ECO:0000256" key="9">
    <source>
        <dbReference type="ARBA" id="ARBA00047351"/>
    </source>
</evidence>
<keyword evidence="7 11" id="KW-0456">Lyase</keyword>
<evidence type="ECO:0000259" key="13">
    <source>
        <dbReference type="Pfam" id="PF00278"/>
    </source>
</evidence>
<evidence type="ECO:0000256" key="12">
    <source>
        <dbReference type="PIRSR" id="PIRSR038941-1"/>
    </source>
</evidence>
<dbReference type="PANTHER" id="PTHR43727">
    <property type="entry name" value="DIAMINOPIMELATE DECARBOXYLASE"/>
    <property type="match status" value="1"/>
</dbReference>
<evidence type="ECO:0000256" key="3">
    <source>
        <dbReference type="ARBA" id="ARBA00013633"/>
    </source>
</evidence>
<dbReference type="GO" id="GO:0045312">
    <property type="term" value="P:nor-spermidine biosynthetic process"/>
    <property type="evidence" value="ECO:0007669"/>
    <property type="project" value="InterPro"/>
</dbReference>
<dbReference type="FunFam" id="3.20.20.10:FF:000012">
    <property type="entry name" value="Carboxynorspermidine/carboxyspermidine decarboxylase"/>
    <property type="match status" value="1"/>
</dbReference>
<evidence type="ECO:0000313" key="15">
    <source>
        <dbReference type="Proteomes" id="UP000011864"/>
    </source>
</evidence>
<gene>
    <name evidence="14" type="ORF">C427_0696</name>
</gene>
<name>K7A2T8_9ALTE</name>
<dbReference type="PIRSF" id="PIRSF038941">
    <property type="entry name" value="NspC"/>
    <property type="match status" value="1"/>
</dbReference>
<evidence type="ECO:0000256" key="7">
    <source>
        <dbReference type="ARBA" id="ARBA00023239"/>
    </source>
</evidence>
<comment type="catalytic activity">
    <reaction evidence="9 11">
        <text>carboxyspermidine + H(+) = spermidine + CO2</text>
        <dbReference type="Rhea" id="RHEA:34095"/>
        <dbReference type="ChEBI" id="CHEBI:15378"/>
        <dbReference type="ChEBI" id="CHEBI:16526"/>
        <dbReference type="ChEBI" id="CHEBI:57834"/>
        <dbReference type="ChEBI" id="CHEBI:65072"/>
        <dbReference type="EC" id="4.1.1.96"/>
    </reaction>
</comment>
<dbReference type="Gene3D" id="2.40.37.10">
    <property type="entry name" value="Lyase, Ornithine Decarboxylase, Chain A, domain 1"/>
    <property type="match status" value="1"/>
</dbReference>
<dbReference type="InterPro" id="IPR029066">
    <property type="entry name" value="PLP-binding_barrel"/>
</dbReference>
<evidence type="ECO:0000256" key="5">
    <source>
        <dbReference type="ARBA" id="ARBA00022898"/>
    </source>
</evidence>
<keyword evidence="15" id="KW-1185">Reference proteome</keyword>
<organism evidence="14 15">
    <name type="scientific">Paraglaciecola psychrophila 170</name>
    <dbReference type="NCBI Taxonomy" id="1129794"/>
    <lineage>
        <taxon>Bacteria</taxon>
        <taxon>Pseudomonadati</taxon>
        <taxon>Pseudomonadota</taxon>
        <taxon>Gammaproteobacteria</taxon>
        <taxon>Alteromonadales</taxon>
        <taxon>Alteromonadaceae</taxon>
        <taxon>Paraglaciecola</taxon>
    </lineage>
</organism>
<dbReference type="FunFam" id="2.40.37.10:FF:000013">
    <property type="entry name" value="Carboxynorspermidine decarboxylase"/>
    <property type="match status" value="1"/>
</dbReference>
<dbReference type="EC" id="4.1.1.96" evidence="2 11"/>
<comment type="subunit">
    <text evidence="11">Homodimer.</text>
</comment>
<dbReference type="Pfam" id="PF00278">
    <property type="entry name" value="Orn_DAP_Arg_deC"/>
    <property type="match status" value="1"/>
</dbReference>
<evidence type="ECO:0000256" key="8">
    <source>
        <dbReference type="ARBA" id="ARBA00025802"/>
    </source>
</evidence>
<evidence type="ECO:0000256" key="10">
    <source>
        <dbReference type="ARBA" id="ARBA00047389"/>
    </source>
</evidence>
<comment type="catalytic activity">
    <reaction evidence="10 11">
        <text>carboxynorspermidine + H(+) = norspermidine + CO2</text>
        <dbReference type="Rhea" id="RHEA:34099"/>
        <dbReference type="ChEBI" id="CHEBI:15378"/>
        <dbReference type="ChEBI" id="CHEBI:16526"/>
        <dbReference type="ChEBI" id="CHEBI:57920"/>
        <dbReference type="ChEBI" id="CHEBI:65070"/>
        <dbReference type="EC" id="4.1.1.96"/>
    </reaction>
</comment>
<dbReference type="GO" id="GO:0005737">
    <property type="term" value="C:cytoplasm"/>
    <property type="evidence" value="ECO:0007669"/>
    <property type="project" value="UniProtKB-SubCell"/>
</dbReference>
<dbReference type="OrthoDB" id="9804410at2"/>
<dbReference type="GO" id="GO:0009089">
    <property type="term" value="P:lysine biosynthetic process via diaminopimelate"/>
    <property type="evidence" value="ECO:0007669"/>
    <property type="project" value="TreeGrafter"/>
</dbReference>
<dbReference type="AlphaFoldDB" id="K7A2T8"/>
<evidence type="ECO:0000313" key="14">
    <source>
        <dbReference type="EMBL" id="AGH42806.1"/>
    </source>
</evidence>
<dbReference type="eggNOG" id="COG0019">
    <property type="taxonomic scope" value="Bacteria"/>
</dbReference>
<protein>
    <recommendedName>
        <fullName evidence="3 11">Carboxynorspermidine/carboxyspermidine decarboxylase</fullName>
        <shortName evidence="11">CANS DC/CAS DC</shortName>
        <shortName evidence="11">CANSDC/CASDC</shortName>
        <ecNumber evidence="2 11">4.1.1.96</ecNumber>
    </recommendedName>
</protein>
<dbReference type="HOGENOM" id="CLU_038560_0_0_6"/>
<dbReference type="GO" id="GO:0008836">
    <property type="term" value="F:diaminopimelate decarboxylase activity"/>
    <property type="evidence" value="ECO:0007669"/>
    <property type="project" value="TreeGrafter"/>
</dbReference>
<keyword evidence="6 11" id="KW-0745">Spermidine biosynthesis</keyword>
<dbReference type="PATRIC" id="fig|1129794.4.peg.688"/>
<evidence type="ECO:0000256" key="1">
    <source>
        <dbReference type="ARBA" id="ARBA00001933"/>
    </source>
</evidence>
<reference evidence="14 15" key="1">
    <citation type="journal article" date="2013" name="Genome Announc.">
        <title>Complete Genome Sequence of Glaciecola psychrophila Strain 170T.</title>
        <authorList>
            <person name="Yin J."/>
            <person name="Chen J."/>
            <person name="Liu G."/>
            <person name="Yu Y."/>
            <person name="Song L."/>
            <person name="Wang X."/>
            <person name="Qu X."/>
        </authorList>
    </citation>
    <scope>NUCLEOTIDE SEQUENCE [LARGE SCALE GENOMIC DNA]</scope>
    <source>
        <strain evidence="14 15">170</strain>
    </source>
</reference>